<evidence type="ECO:0008006" key="3">
    <source>
        <dbReference type="Google" id="ProtNLM"/>
    </source>
</evidence>
<organism evidence="1 2">
    <name type="scientific">Flavobacterium azizsancarii</name>
    <dbReference type="NCBI Taxonomy" id="2961580"/>
    <lineage>
        <taxon>Bacteria</taxon>
        <taxon>Pseudomonadati</taxon>
        <taxon>Bacteroidota</taxon>
        <taxon>Flavobacteriia</taxon>
        <taxon>Flavobacteriales</taxon>
        <taxon>Flavobacteriaceae</taxon>
        <taxon>Flavobacterium</taxon>
    </lineage>
</organism>
<name>A0ABT4WK22_9FLAO</name>
<comment type="caution">
    <text evidence="1">The sequence shown here is derived from an EMBL/GenBank/DDBJ whole genome shotgun (WGS) entry which is preliminary data.</text>
</comment>
<accession>A0ABT4WK22</accession>
<keyword evidence="2" id="KW-1185">Reference proteome</keyword>
<proteinExistence type="predicted"/>
<evidence type="ECO:0000313" key="2">
    <source>
        <dbReference type="Proteomes" id="UP001212170"/>
    </source>
</evidence>
<dbReference type="EMBL" id="JAMZNK010000109">
    <property type="protein sequence ID" value="MDA6072838.1"/>
    <property type="molecule type" value="Genomic_DNA"/>
</dbReference>
<gene>
    <name evidence="1" type="ORF">NJT12_24780</name>
</gene>
<dbReference type="Proteomes" id="UP001212170">
    <property type="component" value="Unassembled WGS sequence"/>
</dbReference>
<dbReference type="PROSITE" id="PS51257">
    <property type="entry name" value="PROKAR_LIPOPROTEIN"/>
    <property type="match status" value="1"/>
</dbReference>
<reference evidence="1 2" key="1">
    <citation type="journal article" date="2023" name="Chemosphere">
        <title>Whole genome analysis of Flavobacterium aziz-sancarii sp. nov., isolated from Ardley Island (Antarctica), revealed a rich resistome and bioremediation potential.</title>
        <authorList>
            <person name="Otur C."/>
            <person name="Okay S."/>
            <person name="Kurt-Kizildogan A."/>
        </authorList>
    </citation>
    <scope>NUCLEOTIDE SEQUENCE [LARGE SCALE GENOMIC DNA]</scope>
    <source>
        <strain evidence="1 2">AC</strain>
    </source>
</reference>
<protein>
    <recommendedName>
        <fullName evidence="3">Lipoprotein</fullName>
    </recommendedName>
</protein>
<sequence length="151" mass="17279">MKKLSLLLVIVLISCTQSKVEKPTVIDITKIAGKSTSEVEEILGKPDKIETFSESSTPCKNIPCQKAYYQKDKFEIVFINDKADWITINDLSDYDFSEDNIEIIGIPKTPPEFKNPDNLIRWKNIENINEVNIFNDGSNKISYLYIKVLTE</sequence>
<dbReference type="RefSeq" id="WP_271338791.1">
    <property type="nucleotide sequence ID" value="NZ_JAMZNK010000109.1"/>
</dbReference>
<evidence type="ECO:0000313" key="1">
    <source>
        <dbReference type="EMBL" id="MDA6072838.1"/>
    </source>
</evidence>